<dbReference type="Proteomes" id="UP000187406">
    <property type="component" value="Unassembled WGS sequence"/>
</dbReference>
<dbReference type="InParanoid" id="A0A1Q3D3G9"/>
<keyword evidence="2 5" id="KW-0732">Signal</keyword>
<sequence length="385" mass="42260">MAIATSIFWLSLLFVSTKGCHFPAIYNFGDSNSDTGSVSAALGPLPPPFGETFFGQPSGRYSNGRLIIDFFAEKLGVPVLHAYLDSIDPNFRYGANFAASGSTILLADGKSIQAGFSFLSLVIQVSEFEQFKNRTIELYNQVHNAAFPGLSAKTLKIKSRIPRPEDFSRALYTLDSGQNDIHYALISTPKEQLKAHITNATNQFALSTKKLYDDGARAFWIHNTGPLGCLPYFVTNYPPKAGDADQHGCVKSYNEVAQEFNKRLKEKVSQLKTLLHDAVFILTDMYSAKYSLISEAKQHGFIGPMAYCCGHLGDNPVECGKTAIVNGTQVYGASCSDPAKYISWDGIHYTDAANHWIANRIIHGSLSDPPIPLIQACDNHIVTQQ</sequence>
<evidence type="ECO:0000313" key="6">
    <source>
        <dbReference type="EMBL" id="GAV87009.1"/>
    </source>
</evidence>
<proteinExistence type="inferred from homology"/>
<dbReference type="Gene3D" id="3.40.50.1110">
    <property type="entry name" value="SGNH hydrolase"/>
    <property type="match status" value="1"/>
</dbReference>
<dbReference type="SUPFAM" id="SSF52266">
    <property type="entry name" value="SGNH hydrolase"/>
    <property type="match status" value="1"/>
</dbReference>
<evidence type="ECO:0000256" key="5">
    <source>
        <dbReference type="SAM" id="SignalP"/>
    </source>
</evidence>
<dbReference type="CDD" id="cd01837">
    <property type="entry name" value="SGNH_plant_lipase_like"/>
    <property type="match status" value="1"/>
</dbReference>
<dbReference type="AlphaFoldDB" id="A0A1Q3D3G9"/>
<feature type="signal peptide" evidence="5">
    <location>
        <begin position="1"/>
        <end position="19"/>
    </location>
</feature>
<keyword evidence="4" id="KW-0325">Glycoprotein</keyword>
<dbReference type="EMBL" id="BDDD01004128">
    <property type="protein sequence ID" value="GAV87009.1"/>
    <property type="molecule type" value="Genomic_DNA"/>
</dbReference>
<dbReference type="InterPro" id="IPR036514">
    <property type="entry name" value="SGNH_hydro_sf"/>
</dbReference>
<keyword evidence="3" id="KW-0378">Hydrolase</keyword>
<feature type="chain" id="PRO_5012681910" evidence="5">
    <location>
        <begin position="20"/>
        <end position="385"/>
    </location>
</feature>
<comment type="similarity">
    <text evidence="1">Belongs to the 'GDSL' lipolytic enzyme family.</text>
</comment>
<dbReference type="PANTHER" id="PTHR22835:SF514">
    <property type="entry name" value="GDSL-LIKE LIPASE_ACYLHYDROLASE SUPERFAMILY PROTEIN ISOFORM 1"/>
    <property type="match status" value="1"/>
</dbReference>
<gene>
    <name evidence="6" type="ORF">CFOL_v3_30435</name>
</gene>
<evidence type="ECO:0000256" key="3">
    <source>
        <dbReference type="ARBA" id="ARBA00022801"/>
    </source>
</evidence>
<name>A0A1Q3D3G9_CEPFO</name>
<accession>A0A1Q3D3G9</accession>
<dbReference type="PANTHER" id="PTHR22835">
    <property type="entry name" value="ZINC FINGER FYVE DOMAIN CONTAINING PROTEIN"/>
    <property type="match status" value="1"/>
</dbReference>
<dbReference type="OrthoDB" id="1600564at2759"/>
<evidence type="ECO:0000256" key="2">
    <source>
        <dbReference type="ARBA" id="ARBA00022729"/>
    </source>
</evidence>
<dbReference type="Pfam" id="PF00657">
    <property type="entry name" value="Lipase_GDSL"/>
    <property type="match status" value="1"/>
</dbReference>
<protein>
    <submittedName>
        <fullName evidence="6">Lipase_GDSL domain-containing protein</fullName>
    </submittedName>
</protein>
<dbReference type="InterPro" id="IPR035669">
    <property type="entry name" value="SGNH_plant_lipase-like"/>
</dbReference>
<reference evidence="7" key="1">
    <citation type="submission" date="2016-04" db="EMBL/GenBank/DDBJ databases">
        <title>Cephalotus genome sequencing.</title>
        <authorList>
            <person name="Fukushima K."/>
            <person name="Hasebe M."/>
            <person name="Fang X."/>
        </authorList>
    </citation>
    <scope>NUCLEOTIDE SEQUENCE [LARGE SCALE GENOMIC DNA]</scope>
    <source>
        <strain evidence="7">cv. St1</strain>
    </source>
</reference>
<dbReference type="InterPro" id="IPR001087">
    <property type="entry name" value="GDSL"/>
</dbReference>
<organism evidence="6 7">
    <name type="scientific">Cephalotus follicularis</name>
    <name type="common">Albany pitcher plant</name>
    <dbReference type="NCBI Taxonomy" id="3775"/>
    <lineage>
        <taxon>Eukaryota</taxon>
        <taxon>Viridiplantae</taxon>
        <taxon>Streptophyta</taxon>
        <taxon>Embryophyta</taxon>
        <taxon>Tracheophyta</taxon>
        <taxon>Spermatophyta</taxon>
        <taxon>Magnoliopsida</taxon>
        <taxon>eudicotyledons</taxon>
        <taxon>Gunneridae</taxon>
        <taxon>Pentapetalae</taxon>
        <taxon>rosids</taxon>
        <taxon>fabids</taxon>
        <taxon>Oxalidales</taxon>
        <taxon>Cephalotaceae</taxon>
        <taxon>Cephalotus</taxon>
    </lineage>
</organism>
<comment type="caution">
    <text evidence="6">The sequence shown here is derived from an EMBL/GenBank/DDBJ whole genome shotgun (WGS) entry which is preliminary data.</text>
</comment>
<dbReference type="GO" id="GO:0016788">
    <property type="term" value="F:hydrolase activity, acting on ester bonds"/>
    <property type="evidence" value="ECO:0007669"/>
    <property type="project" value="InterPro"/>
</dbReference>
<evidence type="ECO:0000256" key="1">
    <source>
        <dbReference type="ARBA" id="ARBA00008668"/>
    </source>
</evidence>
<keyword evidence="7" id="KW-1185">Reference proteome</keyword>
<evidence type="ECO:0000256" key="4">
    <source>
        <dbReference type="ARBA" id="ARBA00023180"/>
    </source>
</evidence>
<evidence type="ECO:0000313" key="7">
    <source>
        <dbReference type="Proteomes" id="UP000187406"/>
    </source>
</evidence>